<comment type="subunit">
    <text evidence="9">Part of the 30S ribosomal subunit. Contacts proteins S3 and S10.</text>
</comment>
<evidence type="ECO:0000256" key="2">
    <source>
        <dbReference type="ARBA" id="ARBA00022730"/>
    </source>
</evidence>
<evidence type="ECO:0000256" key="7">
    <source>
        <dbReference type="ARBA" id="ARBA00035167"/>
    </source>
</evidence>
<keyword evidence="6 9" id="KW-0687">Ribonucleoprotein</keyword>
<dbReference type="PANTHER" id="PTHR19836:SF19">
    <property type="entry name" value="SMALL RIBOSOMAL SUBUNIT PROTEIN US14M"/>
    <property type="match status" value="1"/>
</dbReference>
<organism evidence="10 11">
    <name type="scientific">Tepiditoga spiralis</name>
    <dbReference type="NCBI Taxonomy" id="2108365"/>
    <lineage>
        <taxon>Bacteria</taxon>
        <taxon>Thermotogati</taxon>
        <taxon>Thermotogota</taxon>
        <taxon>Thermotogae</taxon>
        <taxon>Petrotogales</taxon>
        <taxon>Petrotogaceae</taxon>
        <taxon>Tepiditoga</taxon>
    </lineage>
</organism>
<evidence type="ECO:0000256" key="1">
    <source>
        <dbReference type="ARBA" id="ARBA00022723"/>
    </source>
</evidence>
<dbReference type="EMBL" id="AP018712">
    <property type="protein sequence ID" value="BBE30909.1"/>
    <property type="molecule type" value="Genomic_DNA"/>
</dbReference>
<feature type="binding site" evidence="9">
    <location>
        <position position="40"/>
    </location>
    <ligand>
        <name>Zn(2+)</name>
        <dbReference type="ChEBI" id="CHEBI:29105"/>
    </ligand>
</feature>
<dbReference type="GO" id="GO:0015935">
    <property type="term" value="C:small ribosomal subunit"/>
    <property type="evidence" value="ECO:0007669"/>
    <property type="project" value="TreeGrafter"/>
</dbReference>
<dbReference type="KEGG" id="ocy:OSSY52_10500"/>
<dbReference type="FunFam" id="4.10.830.10:FF:000001">
    <property type="entry name" value="30S ribosomal protein S14 type Z"/>
    <property type="match status" value="1"/>
</dbReference>
<dbReference type="GO" id="GO:0008270">
    <property type="term" value="F:zinc ion binding"/>
    <property type="evidence" value="ECO:0007669"/>
    <property type="project" value="UniProtKB-UniRule"/>
</dbReference>
<evidence type="ECO:0000256" key="8">
    <source>
        <dbReference type="ARBA" id="ARBA00060857"/>
    </source>
</evidence>
<evidence type="ECO:0000256" key="6">
    <source>
        <dbReference type="ARBA" id="ARBA00023274"/>
    </source>
</evidence>
<keyword evidence="4 9" id="KW-0694">RNA-binding</keyword>
<comment type="function">
    <text evidence="9">Binds 16S rRNA, required for the assembly of 30S particles and may also be responsible for determining the conformation of the 16S rRNA at the A site.</text>
</comment>
<evidence type="ECO:0000313" key="11">
    <source>
        <dbReference type="Proteomes" id="UP000516361"/>
    </source>
</evidence>
<keyword evidence="11" id="KW-1185">Reference proteome</keyword>
<dbReference type="RefSeq" id="WP_190615976.1">
    <property type="nucleotide sequence ID" value="NZ_AP018712.1"/>
</dbReference>
<keyword evidence="1 9" id="KW-0479">Metal-binding</keyword>
<protein>
    <recommendedName>
        <fullName evidence="7 9">Small ribosomal subunit protein uS14</fullName>
    </recommendedName>
</protein>
<dbReference type="Proteomes" id="UP000516361">
    <property type="component" value="Chromosome"/>
</dbReference>
<comment type="similarity">
    <text evidence="8 9">Belongs to the universal ribosomal protein uS14 family. Zinc-binding uS14 subfamily.</text>
</comment>
<feature type="binding site" evidence="9">
    <location>
        <position position="27"/>
    </location>
    <ligand>
        <name>Zn(2+)</name>
        <dbReference type="ChEBI" id="CHEBI:29105"/>
    </ligand>
</feature>
<evidence type="ECO:0000256" key="4">
    <source>
        <dbReference type="ARBA" id="ARBA00022884"/>
    </source>
</evidence>
<dbReference type="Pfam" id="PF00253">
    <property type="entry name" value="Ribosomal_S14"/>
    <property type="match status" value="1"/>
</dbReference>
<dbReference type="SUPFAM" id="SSF57716">
    <property type="entry name" value="Glucocorticoid receptor-like (DNA-binding domain)"/>
    <property type="match status" value="1"/>
</dbReference>
<keyword evidence="5 9" id="KW-0689">Ribosomal protein</keyword>
<accession>A0A7G1GB88</accession>
<dbReference type="InParanoid" id="A0A7G1GB88"/>
<keyword evidence="3 9" id="KW-0862">Zinc</keyword>
<dbReference type="InterPro" id="IPR023053">
    <property type="entry name" value="Ribosomal_uS14_bact"/>
</dbReference>
<feature type="binding site" evidence="9">
    <location>
        <position position="43"/>
    </location>
    <ligand>
        <name>Zn(2+)</name>
        <dbReference type="ChEBI" id="CHEBI:29105"/>
    </ligand>
</feature>
<comment type="cofactor">
    <cofactor evidence="9">
        <name>Zn(2+)</name>
        <dbReference type="ChEBI" id="CHEBI:29105"/>
    </cofactor>
    <text evidence="9">Binds 1 zinc ion per subunit.</text>
</comment>
<dbReference type="InterPro" id="IPR043140">
    <property type="entry name" value="Ribosomal_uS14_sf"/>
</dbReference>
<dbReference type="NCBIfam" id="NF005974">
    <property type="entry name" value="PRK08061.1"/>
    <property type="match status" value="1"/>
</dbReference>
<dbReference type="AlphaFoldDB" id="A0A7G1GB88"/>
<dbReference type="FunCoup" id="A0A7G1GB88">
    <property type="interactions" value="121"/>
</dbReference>
<dbReference type="GO" id="GO:0019843">
    <property type="term" value="F:rRNA binding"/>
    <property type="evidence" value="ECO:0007669"/>
    <property type="project" value="UniProtKB-UniRule"/>
</dbReference>
<dbReference type="PANTHER" id="PTHR19836">
    <property type="entry name" value="30S RIBOSOMAL PROTEIN S14"/>
    <property type="match status" value="1"/>
</dbReference>
<proteinExistence type="inferred from homology"/>
<dbReference type="HAMAP" id="MF_01364_B">
    <property type="entry name" value="Ribosomal_uS14_2_B"/>
    <property type="match status" value="1"/>
</dbReference>
<reference evidence="10 11" key="1">
    <citation type="submission" date="2018-06" db="EMBL/GenBank/DDBJ databases">
        <title>Genome sequencing of Oceanotoga sp. sy52.</title>
        <authorList>
            <person name="Mori K."/>
        </authorList>
    </citation>
    <scope>NUCLEOTIDE SEQUENCE [LARGE SCALE GENOMIC DNA]</scope>
    <source>
        <strain evidence="11">sy52</strain>
    </source>
</reference>
<evidence type="ECO:0000256" key="5">
    <source>
        <dbReference type="ARBA" id="ARBA00022980"/>
    </source>
</evidence>
<sequence>MAKKAMVEKWKRGSKYKTREYNRCEVCGRPRAIYREFGLCRVCFRKMALEGKLPGVKKASW</sequence>
<name>A0A7G1GB88_9BACT</name>
<dbReference type="InterPro" id="IPR001209">
    <property type="entry name" value="Ribosomal_uS14"/>
</dbReference>
<keyword evidence="2 9" id="KW-0699">rRNA-binding</keyword>
<evidence type="ECO:0000313" key="10">
    <source>
        <dbReference type="EMBL" id="BBE30909.1"/>
    </source>
</evidence>
<evidence type="ECO:0000256" key="3">
    <source>
        <dbReference type="ARBA" id="ARBA00022833"/>
    </source>
</evidence>
<dbReference type="GO" id="GO:0005737">
    <property type="term" value="C:cytoplasm"/>
    <property type="evidence" value="ECO:0007669"/>
    <property type="project" value="UniProtKB-ARBA"/>
</dbReference>
<evidence type="ECO:0000256" key="9">
    <source>
        <dbReference type="HAMAP-Rule" id="MF_01364"/>
    </source>
</evidence>
<dbReference type="GO" id="GO:0006412">
    <property type="term" value="P:translation"/>
    <property type="evidence" value="ECO:0007669"/>
    <property type="project" value="UniProtKB-UniRule"/>
</dbReference>
<gene>
    <name evidence="9 10" type="primary">rpsZ</name>
    <name evidence="9" type="synonym">rpsN</name>
    <name evidence="10" type="ORF">OSSY52_10500</name>
</gene>
<dbReference type="InterPro" id="IPR018271">
    <property type="entry name" value="Ribosomal_uS14_CS"/>
</dbReference>
<feature type="binding site" evidence="9">
    <location>
        <position position="24"/>
    </location>
    <ligand>
        <name>Zn(2+)</name>
        <dbReference type="ChEBI" id="CHEBI:29105"/>
    </ligand>
</feature>
<dbReference type="Gene3D" id="4.10.830.10">
    <property type="entry name" value="30s Ribosomal Protein S14, Chain N"/>
    <property type="match status" value="1"/>
</dbReference>
<dbReference type="PROSITE" id="PS00527">
    <property type="entry name" value="RIBOSOMAL_S14"/>
    <property type="match status" value="1"/>
</dbReference>
<dbReference type="GO" id="GO:0003735">
    <property type="term" value="F:structural constituent of ribosome"/>
    <property type="evidence" value="ECO:0007669"/>
    <property type="project" value="InterPro"/>
</dbReference>